<dbReference type="RefSeq" id="WP_344662355.1">
    <property type="nucleotide sequence ID" value="NZ_BAAAQM010000071.1"/>
</dbReference>
<accession>A0ABN2TAH8</accession>
<keyword evidence="2" id="KW-1185">Reference proteome</keyword>
<proteinExistence type="predicted"/>
<name>A0ABN2TAH8_9ACTN</name>
<sequence>MNQSSVLQAAESNSAGPGYRYNPWSIPPWYSPSAEDEVIAYFRKKSEAVLNVNRTQIATRNAASTVRQAFLRLERAGIVTCSPGREKWPGGPKDDDLWQLRSYPPRYTVQVTGPAGTIGGTVGCMSWLEVVCAVNPVLKTLPAPWAVAFEPWRSPGAGADAGAEALRRSLAGGKARCDRTGRFAITAVPSGADELTITVTKPSSGGQA</sequence>
<evidence type="ECO:0000313" key="1">
    <source>
        <dbReference type="EMBL" id="GAA2001527.1"/>
    </source>
</evidence>
<organism evidence="1 2">
    <name type="scientific">Catenulispora subtropica</name>
    <dbReference type="NCBI Taxonomy" id="450798"/>
    <lineage>
        <taxon>Bacteria</taxon>
        <taxon>Bacillati</taxon>
        <taxon>Actinomycetota</taxon>
        <taxon>Actinomycetes</taxon>
        <taxon>Catenulisporales</taxon>
        <taxon>Catenulisporaceae</taxon>
        <taxon>Catenulispora</taxon>
    </lineage>
</organism>
<gene>
    <name evidence="1" type="ORF">GCM10009838_79200</name>
</gene>
<evidence type="ECO:0000313" key="2">
    <source>
        <dbReference type="Proteomes" id="UP001499854"/>
    </source>
</evidence>
<dbReference type="EMBL" id="BAAAQM010000071">
    <property type="protein sequence ID" value="GAA2001527.1"/>
    <property type="molecule type" value="Genomic_DNA"/>
</dbReference>
<reference evidence="1 2" key="1">
    <citation type="journal article" date="2019" name="Int. J. Syst. Evol. Microbiol.">
        <title>The Global Catalogue of Microorganisms (GCM) 10K type strain sequencing project: providing services to taxonomists for standard genome sequencing and annotation.</title>
        <authorList>
            <consortium name="The Broad Institute Genomics Platform"/>
            <consortium name="The Broad Institute Genome Sequencing Center for Infectious Disease"/>
            <person name="Wu L."/>
            <person name="Ma J."/>
        </authorList>
    </citation>
    <scope>NUCLEOTIDE SEQUENCE [LARGE SCALE GENOMIC DNA]</scope>
    <source>
        <strain evidence="1 2">JCM 16013</strain>
    </source>
</reference>
<comment type="caution">
    <text evidence="1">The sequence shown here is derived from an EMBL/GenBank/DDBJ whole genome shotgun (WGS) entry which is preliminary data.</text>
</comment>
<protein>
    <submittedName>
        <fullName evidence="1">Uncharacterized protein</fullName>
    </submittedName>
</protein>
<dbReference type="Proteomes" id="UP001499854">
    <property type="component" value="Unassembled WGS sequence"/>
</dbReference>